<dbReference type="PANTHER" id="PTHR47331">
    <property type="entry name" value="PHD-TYPE DOMAIN-CONTAINING PROTEIN"/>
    <property type="match status" value="1"/>
</dbReference>
<reference evidence="2" key="1">
    <citation type="submission" date="2021-05" db="EMBL/GenBank/DDBJ databases">
        <authorList>
            <person name="Alioto T."/>
            <person name="Alioto T."/>
            <person name="Gomez Garrido J."/>
        </authorList>
    </citation>
    <scope>NUCLEOTIDE SEQUENCE</scope>
</reference>
<dbReference type="Pfam" id="PF05380">
    <property type="entry name" value="Peptidase_A17"/>
    <property type="match status" value="1"/>
</dbReference>
<dbReference type="GO" id="GO:0015074">
    <property type="term" value="P:DNA integration"/>
    <property type="evidence" value="ECO:0007669"/>
    <property type="project" value="InterPro"/>
</dbReference>
<dbReference type="InterPro" id="IPR043502">
    <property type="entry name" value="DNA/RNA_pol_sf"/>
</dbReference>
<dbReference type="InterPro" id="IPR040676">
    <property type="entry name" value="DUF5641"/>
</dbReference>
<dbReference type="Gene3D" id="3.10.10.10">
    <property type="entry name" value="HIV Type 1 Reverse Transcriptase, subunit A, domain 1"/>
    <property type="match status" value="1"/>
</dbReference>
<feature type="domain" description="Integrase catalytic" evidence="1">
    <location>
        <begin position="1384"/>
        <end position="1571"/>
    </location>
</feature>
<dbReference type="SUPFAM" id="SSF56672">
    <property type="entry name" value="DNA/RNA polymerases"/>
    <property type="match status" value="1"/>
</dbReference>
<dbReference type="Pfam" id="PF17921">
    <property type="entry name" value="Integrase_H2C2"/>
    <property type="match status" value="1"/>
</dbReference>
<dbReference type="Gene3D" id="2.40.70.10">
    <property type="entry name" value="Acid Proteases"/>
    <property type="match status" value="1"/>
</dbReference>
<organism evidence="2">
    <name type="scientific">Cacopsylla melanoneura</name>
    <dbReference type="NCBI Taxonomy" id="428564"/>
    <lineage>
        <taxon>Eukaryota</taxon>
        <taxon>Metazoa</taxon>
        <taxon>Ecdysozoa</taxon>
        <taxon>Arthropoda</taxon>
        <taxon>Hexapoda</taxon>
        <taxon>Insecta</taxon>
        <taxon>Pterygota</taxon>
        <taxon>Neoptera</taxon>
        <taxon>Paraneoptera</taxon>
        <taxon>Hemiptera</taxon>
        <taxon>Sternorrhyncha</taxon>
        <taxon>Psylloidea</taxon>
        <taxon>Psyllidae</taxon>
        <taxon>Psyllinae</taxon>
        <taxon>Cacopsylla</taxon>
    </lineage>
</organism>
<dbReference type="Pfam" id="PF03564">
    <property type="entry name" value="DUF1759"/>
    <property type="match status" value="1"/>
</dbReference>
<dbReference type="Pfam" id="PF18701">
    <property type="entry name" value="DUF5641"/>
    <property type="match status" value="1"/>
</dbReference>
<protein>
    <recommendedName>
        <fullName evidence="1">Integrase catalytic domain-containing protein</fullName>
    </recommendedName>
</protein>
<dbReference type="CDD" id="cd00303">
    <property type="entry name" value="retropepsin_like"/>
    <property type="match status" value="1"/>
</dbReference>
<evidence type="ECO:0000259" key="1">
    <source>
        <dbReference type="PROSITE" id="PS50994"/>
    </source>
</evidence>
<dbReference type="EMBL" id="HBUF01033146">
    <property type="protein sequence ID" value="CAG6615515.1"/>
    <property type="molecule type" value="Transcribed_RNA"/>
</dbReference>
<evidence type="ECO:0000313" key="2">
    <source>
        <dbReference type="EMBL" id="CAG6615515.1"/>
    </source>
</evidence>
<name>A0A8D8LRT2_9HEMI</name>
<dbReference type="Gene3D" id="3.30.70.270">
    <property type="match status" value="1"/>
</dbReference>
<dbReference type="InterPro" id="IPR036397">
    <property type="entry name" value="RNaseH_sf"/>
</dbReference>
<proteinExistence type="predicted"/>
<dbReference type="GO" id="GO:0071897">
    <property type="term" value="P:DNA biosynthetic process"/>
    <property type="evidence" value="ECO:0007669"/>
    <property type="project" value="UniProtKB-ARBA"/>
</dbReference>
<dbReference type="PROSITE" id="PS50994">
    <property type="entry name" value="INTEGRASE"/>
    <property type="match status" value="1"/>
</dbReference>
<accession>A0A8D8LRT2</accession>
<dbReference type="InterPro" id="IPR005312">
    <property type="entry name" value="DUF1759"/>
</dbReference>
<dbReference type="InterPro" id="IPR021109">
    <property type="entry name" value="Peptidase_aspartic_dom_sf"/>
</dbReference>
<dbReference type="Pfam" id="PF05585">
    <property type="entry name" value="DUF1758"/>
    <property type="match status" value="1"/>
</dbReference>
<dbReference type="PANTHER" id="PTHR47331:SF5">
    <property type="entry name" value="RIBONUCLEASE H"/>
    <property type="match status" value="1"/>
</dbReference>
<dbReference type="Gene3D" id="1.10.340.70">
    <property type="match status" value="1"/>
</dbReference>
<dbReference type="GO" id="GO:0042575">
    <property type="term" value="C:DNA polymerase complex"/>
    <property type="evidence" value="ECO:0007669"/>
    <property type="project" value="UniProtKB-ARBA"/>
</dbReference>
<dbReference type="InterPro" id="IPR043128">
    <property type="entry name" value="Rev_trsase/Diguanyl_cyclase"/>
</dbReference>
<dbReference type="InterPro" id="IPR041588">
    <property type="entry name" value="Integrase_H2C2"/>
</dbReference>
<sequence>MEELALRRLEIERASQVASASNGIRAPGNINVGPSSNLPPIQLVKFDGTLEKYQEFSDNFQTLIDSKADLADHVKLHYLKSQLVGKAAYLIEGLRITNENYKVAMDILKEEYGAPEVIRNKIYHEIKKLKLYSDKPEHVEDFYRKLEVNFMLLENQGVDVNTNQLLASILFSKLPDRTQNRLVKDKGTDINVKDIRDQMKLEMRQARMKKSLNPECDKTKEVKRYDTSRQSLSVPKPAPRTRFTTEALVAIDKIPPPNSSDNKTQCVYCDRSHFSDECDRYKTVDERKRKLGDRCFICLSTGHRSGFCRLEYRCWHCSRFRAHHRSLCPRKYSEENSNVSEPYHRANVLHPDSKYSKQVSKVSEQRLALNEPSCSKFSQPSLNSTDNTALSAVSCAVNTVVYMQTAVLKVYDQKKDDYVYVRVILDTASSHSYMSERLLKRLNLETGRSLPMNVYTFGALEPKRINAPEVTIKLVEDDKAYDLNLYVVPNIVSGSTKRTYDTEFLRKVNEQYPLADSFLLENKTQEFDILIGVDYYSNFILGEKVQIDSNLFLWNTTFGFVLSGTKGSDITCVEDSVTQSVLCTRSELCLDDTQDIQKSDLQILVIKDNCYISNEDIDLQSFESTLKFENHYSVDFPWKNDSRGYCDVQSNCSLSFGSLKSPIIKRHSTDRILQVCEQTLTDQLEKGILEIVPNEDLDKPCCYFPYHAVIRESSSTTKVRFVMDASARQNRSKPSLNDLLYRGPVLLENLCSLLLRFRMSMFALISDIEKAFLNIGLNRNERDFTRILWMKDVSKPLVPENLVVVRHTRLPFGVISSPFLLSCVIHTHLSKYSGDYIEQLRNNIYMDNILCGVDDEVEIERLVTTAREVFSEASLNLREWATNHPNHLENTLSPELLNKNRTQNTLGMVWDTEDDTLSLKFSYQYNNEVICKRLLLSVLASFFDILGLWTPIIMSLKVLVQSTWVQGKDWDEELNSEDKIEFLKIVDSMNQVSSIPVPRYLQYCKTKGGEKSVKYELHVFSDACSYSYASVVYLRRVNETGEIKSDIVFAKSRVAPTDKPTLPRLELLGALIAYRSLKFVKNSLIHTKIDKCFLWIDNQCVLHWLTNNKVLPVFVHNRVQEIKSSTFPITYRYIPTDYNPADLACRGSNSQELKTNNLWWKGPSFLSTHTWPDFDFQCPPIGEELLENEDRDDINLVSKCAEVAMVSSPLNIDERKYGSFKKLVNITCYVKKFVNLCKKRVEFKGPIRFENYEESKIEWLRYIQKKYFSSTLETFKQGQSDLLSNQLGLELSSDGLLICKGRFRELKYDGKEVFPVLLPRKCYVTDIIVSDVHRACFHAGTSQVLATLRLNYWLPQGRTEVKRILKSCVNCKKFRQGPYKQPEFCYLPNYRVQRSVAFQYSAVDMYGPLTVKEGNELLKVHGLIFVCMTTRAVHLELLDTENTTDFLLAFLRFLSRRNACKHILSDNASQFKLVMNAFQVVYGNLTNHLNEKGIKFSFTSPLSPWEGGVYERLIGIIKQCLRKTLGHLLLSKVQLLTTLLQIENSVNCRPLGYVADEDMMITPNHFLGIKSDTLGPERFDYETQGNSATFKNLISFWKKGHSYLDMFWKAWVKQYLNSLRERKQTRPKQGRTSTLNPKVGEVVLIKDSNFHRTNWPYGTIVRVNHGRDSKVRNVDLRISNGRIITRPISLLYPLEFDM</sequence>
<dbReference type="InterPro" id="IPR008042">
    <property type="entry name" value="Retrotrans_Pao"/>
</dbReference>
<dbReference type="InterPro" id="IPR001584">
    <property type="entry name" value="Integrase_cat-core"/>
</dbReference>
<dbReference type="InterPro" id="IPR008737">
    <property type="entry name" value="DUF1758"/>
</dbReference>
<dbReference type="InterPro" id="IPR012337">
    <property type="entry name" value="RNaseH-like_sf"/>
</dbReference>
<dbReference type="SUPFAM" id="SSF53098">
    <property type="entry name" value="Ribonuclease H-like"/>
    <property type="match status" value="1"/>
</dbReference>
<dbReference type="GO" id="GO:0003676">
    <property type="term" value="F:nucleic acid binding"/>
    <property type="evidence" value="ECO:0007669"/>
    <property type="project" value="InterPro"/>
</dbReference>
<dbReference type="Gene3D" id="3.30.420.10">
    <property type="entry name" value="Ribonuclease H-like superfamily/Ribonuclease H"/>
    <property type="match status" value="1"/>
</dbReference>